<keyword evidence="2" id="KW-0812">Transmembrane</keyword>
<dbReference type="EMBL" id="JACHJO010000006">
    <property type="protein sequence ID" value="MBB6120215.1"/>
    <property type="molecule type" value="Genomic_DNA"/>
</dbReference>
<evidence type="ECO:0000313" key="4">
    <source>
        <dbReference type="Proteomes" id="UP000536604"/>
    </source>
</evidence>
<organism evidence="3 4">
    <name type="scientific">Nocardiopsis algeriensis</name>
    <dbReference type="NCBI Taxonomy" id="1478215"/>
    <lineage>
        <taxon>Bacteria</taxon>
        <taxon>Bacillati</taxon>
        <taxon>Actinomycetota</taxon>
        <taxon>Actinomycetes</taxon>
        <taxon>Streptosporangiales</taxon>
        <taxon>Nocardiopsidaceae</taxon>
        <taxon>Nocardiopsis</taxon>
    </lineage>
</organism>
<feature type="compositionally biased region" description="Basic and acidic residues" evidence="1">
    <location>
        <begin position="61"/>
        <end position="73"/>
    </location>
</feature>
<name>A0A841IUJ3_9ACTN</name>
<gene>
    <name evidence="3" type="ORF">FHS13_002167</name>
</gene>
<evidence type="ECO:0000313" key="3">
    <source>
        <dbReference type="EMBL" id="MBB6120215.1"/>
    </source>
</evidence>
<keyword evidence="2" id="KW-0472">Membrane</keyword>
<keyword evidence="2" id="KW-1133">Transmembrane helix</keyword>
<feature type="transmembrane region" description="Helical" evidence="2">
    <location>
        <begin position="22"/>
        <end position="42"/>
    </location>
</feature>
<reference evidence="3 4" key="1">
    <citation type="submission" date="2020-08" db="EMBL/GenBank/DDBJ databases">
        <title>Genomic Encyclopedia of Type Strains, Phase III (KMG-III): the genomes of soil and plant-associated and newly described type strains.</title>
        <authorList>
            <person name="Whitman W."/>
        </authorList>
    </citation>
    <scope>NUCLEOTIDE SEQUENCE [LARGE SCALE GENOMIC DNA]</scope>
    <source>
        <strain evidence="3 4">CECT 8712</strain>
    </source>
</reference>
<feature type="region of interest" description="Disordered" evidence="1">
    <location>
        <begin position="61"/>
        <end position="83"/>
    </location>
</feature>
<comment type="caution">
    <text evidence="3">The sequence shown here is derived from an EMBL/GenBank/DDBJ whole genome shotgun (WGS) entry which is preliminary data.</text>
</comment>
<accession>A0A841IUJ3</accession>
<keyword evidence="4" id="KW-1185">Reference proteome</keyword>
<dbReference type="RefSeq" id="WP_184291660.1">
    <property type="nucleotide sequence ID" value="NZ_JACHJO010000006.1"/>
</dbReference>
<proteinExistence type="predicted"/>
<evidence type="ECO:0000256" key="1">
    <source>
        <dbReference type="SAM" id="MobiDB-lite"/>
    </source>
</evidence>
<dbReference type="Proteomes" id="UP000536604">
    <property type="component" value="Unassembled WGS sequence"/>
</dbReference>
<dbReference type="AlphaFoldDB" id="A0A841IUJ3"/>
<sequence length="83" mass="8981">MNSVLASATVVAETFTLDRDTVTPGVLGFLVIFAIGVCLYLLMRSMTSKLDVVRKDVNEPAHARIRDDEKEPAAEGGASDEQK</sequence>
<evidence type="ECO:0000256" key="2">
    <source>
        <dbReference type="SAM" id="Phobius"/>
    </source>
</evidence>
<protein>
    <submittedName>
        <fullName evidence="3">Uncharacterized protein</fullName>
    </submittedName>
</protein>